<dbReference type="Proteomes" id="UP000295341">
    <property type="component" value="Unassembled WGS sequence"/>
</dbReference>
<dbReference type="PRINTS" id="PR00081">
    <property type="entry name" value="GDHRDH"/>
</dbReference>
<dbReference type="SUPFAM" id="SSF51735">
    <property type="entry name" value="NAD(P)-binding Rossmann-fold domains"/>
    <property type="match status" value="1"/>
</dbReference>
<dbReference type="Gene3D" id="3.40.50.720">
    <property type="entry name" value="NAD(P)-binding Rossmann-like Domain"/>
    <property type="match status" value="1"/>
</dbReference>
<dbReference type="PROSITE" id="PS00061">
    <property type="entry name" value="ADH_SHORT"/>
    <property type="match status" value="1"/>
</dbReference>
<evidence type="ECO:0000259" key="3">
    <source>
        <dbReference type="SMART" id="SM00822"/>
    </source>
</evidence>
<feature type="domain" description="Ketoreductase" evidence="3">
    <location>
        <begin position="7"/>
        <end position="179"/>
    </location>
</feature>
<dbReference type="Pfam" id="PF13561">
    <property type="entry name" value="adh_short_C2"/>
    <property type="match status" value="1"/>
</dbReference>
<dbReference type="NCBIfam" id="NF009383">
    <property type="entry name" value="PRK12742.1"/>
    <property type="match status" value="1"/>
</dbReference>
<dbReference type="RefSeq" id="WP_133881136.1">
    <property type="nucleotide sequence ID" value="NZ_MWIN01000001.1"/>
</dbReference>
<dbReference type="FunFam" id="3.40.50.720:FF:000084">
    <property type="entry name" value="Short-chain dehydrogenase reductase"/>
    <property type="match status" value="1"/>
</dbReference>
<dbReference type="InterPro" id="IPR057326">
    <property type="entry name" value="KR_dom"/>
</dbReference>
<dbReference type="PANTHER" id="PTHR42760">
    <property type="entry name" value="SHORT-CHAIN DEHYDROGENASES/REDUCTASES FAMILY MEMBER"/>
    <property type="match status" value="1"/>
</dbReference>
<evidence type="ECO:0000256" key="1">
    <source>
        <dbReference type="ARBA" id="ARBA00006484"/>
    </source>
</evidence>
<dbReference type="EMBL" id="SOBT01000008">
    <property type="protein sequence ID" value="TDU32651.1"/>
    <property type="molecule type" value="Genomic_DNA"/>
</dbReference>
<dbReference type="OrthoDB" id="9809287at2"/>
<dbReference type="GO" id="GO:0048038">
    <property type="term" value="F:quinone binding"/>
    <property type="evidence" value="ECO:0007669"/>
    <property type="project" value="TreeGrafter"/>
</dbReference>
<dbReference type="CDD" id="cd05233">
    <property type="entry name" value="SDR_c"/>
    <property type="match status" value="1"/>
</dbReference>
<reference evidence="4 5" key="1">
    <citation type="submission" date="2019-03" db="EMBL/GenBank/DDBJ databases">
        <title>Genomic Encyclopedia of Type Strains, Phase IV (KMG-IV): sequencing the most valuable type-strain genomes for metagenomic binning, comparative biology and taxonomic classification.</title>
        <authorList>
            <person name="Goeker M."/>
        </authorList>
    </citation>
    <scope>NUCLEOTIDE SEQUENCE [LARGE SCALE GENOMIC DNA]</scope>
    <source>
        <strain evidence="4 5">DSM 26377</strain>
    </source>
</reference>
<organism evidence="4 5">
    <name type="scientific">Panacagrimonas perspica</name>
    <dbReference type="NCBI Taxonomy" id="381431"/>
    <lineage>
        <taxon>Bacteria</taxon>
        <taxon>Pseudomonadati</taxon>
        <taxon>Pseudomonadota</taxon>
        <taxon>Gammaproteobacteria</taxon>
        <taxon>Nevskiales</taxon>
        <taxon>Nevskiaceae</taxon>
        <taxon>Panacagrimonas</taxon>
    </lineage>
</organism>
<dbReference type="GO" id="GO:0016616">
    <property type="term" value="F:oxidoreductase activity, acting on the CH-OH group of donors, NAD or NADP as acceptor"/>
    <property type="evidence" value="ECO:0007669"/>
    <property type="project" value="TreeGrafter"/>
</dbReference>
<accession>A0A4S3KBG9</accession>
<sequence>MNSFSGKKVLVIGGSRGIGAAIVRRFTSAGATVVFTYSASQEAADAVAKQTGARAARVDSADRDAVIEFVASCGPLDVLVVNAGVVVFGDPATIATDAVDRLFTVNIHSPYFAAVEASKRMPDYGRILIIGSANGDTVPFVGLTAYAMSKSAVQGLARGLARDLGPRGITVNVIQPGPTDTDMNPAGGPMEQMMLAGLSIKRYGKAEEIAAMALFLAGPEAGYVTGSIQSMDGGMSG</sequence>
<evidence type="ECO:0000313" key="4">
    <source>
        <dbReference type="EMBL" id="TDU32651.1"/>
    </source>
</evidence>
<dbReference type="SMART" id="SM00822">
    <property type="entry name" value="PKS_KR"/>
    <property type="match status" value="1"/>
</dbReference>
<dbReference type="AlphaFoldDB" id="A0A4S3KBG9"/>
<proteinExistence type="inferred from homology"/>
<evidence type="ECO:0000256" key="2">
    <source>
        <dbReference type="ARBA" id="ARBA00023002"/>
    </source>
</evidence>
<dbReference type="PRINTS" id="PR00080">
    <property type="entry name" value="SDRFAMILY"/>
</dbReference>
<evidence type="ECO:0000313" key="5">
    <source>
        <dbReference type="Proteomes" id="UP000295341"/>
    </source>
</evidence>
<comment type="caution">
    <text evidence="4">The sequence shown here is derived from an EMBL/GenBank/DDBJ whole genome shotgun (WGS) entry which is preliminary data.</text>
</comment>
<keyword evidence="2" id="KW-0560">Oxidoreductase</keyword>
<comment type="similarity">
    <text evidence="1">Belongs to the short-chain dehydrogenases/reductases (SDR) family.</text>
</comment>
<dbReference type="InterPro" id="IPR020904">
    <property type="entry name" value="Sc_DH/Rdtase_CS"/>
</dbReference>
<dbReference type="PANTHER" id="PTHR42760:SF133">
    <property type="entry name" value="3-OXOACYL-[ACYL-CARRIER-PROTEIN] REDUCTASE"/>
    <property type="match status" value="1"/>
</dbReference>
<protein>
    <submittedName>
        <fullName evidence="4">Cyclic-di-GMP-binding biofilm dispersal mediator protein</fullName>
    </submittedName>
</protein>
<dbReference type="GO" id="GO:0006633">
    <property type="term" value="P:fatty acid biosynthetic process"/>
    <property type="evidence" value="ECO:0007669"/>
    <property type="project" value="TreeGrafter"/>
</dbReference>
<dbReference type="InterPro" id="IPR002347">
    <property type="entry name" value="SDR_fam"/>
</dbReference>
<gene>
    <name evidence="4" type="ORF">DFR24_2051</name>
</gene>
<dbReference type="InterPro" id="IPR036291">
    <property type="entry name" value="NAD(P)-bd_dom_sf"/>
</dbReference>
<name>A0A4S3KBG9_9GAMM</name>
<keyword evidence="5" id="KW-1185">Reference proteome</keyword>